<comment type="caution">
    <text evidence="1">The sequence shown here is derived from an EMBL/GenBank/DDBJ whole genome shotgun (WGS) entry which is preliminary data.</text>
</comment>
<accession>A0A562IZI5</accession>
<reference evidence="1 2" key="1">
    <citation type="submission" date="2019-07" db="EMBL/GenBank/DDBJ databases">
        <title>Genomic Encyclopedia of Type Strains, Phase I: the one thousand microbial genomes (KMG-I) project.</title>
        <authorList>
            <person name="Kyrpides N."/>
        </authorList>
    </citation>
    <scope>NUCLEOTIDE SEQUENCE [LARGE SCALE GENOMIC DNA]</scope>
    <source>
        <strain evidence="1 2">DSM 375</strain>
    </source>
</reference>
<name>A0A562IZI5_9GAMM</name>
<keyword evidence="2" id="KW-1185">Reference proteome</keyword>
<evidence type="ECO:0000313" key="2">
    <source>
        <dbReference type="Proteomes" id="UP000319627"/>
    </source>
</evidence>
<organism evidence="1 2">
    <name type="scientific">Azomonas agilis</name>
    <dbReference type="NCBI Taxonomy" id="116849"/>
    <lineage>
        <taxon>Bacteria</taxon>
        <taxon>Pseudomonadati</taxon>
        <taxon>Pseudomonadota</taxon>
        <taxon>Gammaproteobacteria</taxon>
        <taxon>Pseudomonadales</taxon>
        <taxon>Pseudomonadaceae</taxon>
        <taxon>Azomonas</taxon>
    </lineage>
</organism>
<dbReference type="EMBL" id="VLKG01000003">
    <property type="protein sequence ID" value="TWH76263.1"/>
    <property type="molecule type" value="Genomic_DNA"/>
</dbReference>
<proteinExistence type="predicted"/>
<protein>
    <submittedName>
        <fullName evidence="1">Uncharacterized protein</fullName>
    </submittedName>
</protein>
<dbReference type="Proteomes" id="UP000319627">
    <property type="component" value="Unassembled WGS sequence"/>
</dbReference>
<sequence length="66" mass="7663">MWAFFVFGENGYHYEYHFSNGTPVTGFQLSTSKTEHQCQSGAHPEIGFSVRTMLRTYVLRTSRRVL</sequence>
<gene>
    <name evidence="1" type="ORF">LX59_01185</name>
</gene>
<dbReference type="AlphaFoldDB" id="A0A562IZI5"/>
<evidence type="ECO:0000313" key="1">
    <source>
        <dbReference type="EMBL" id="TWH76263.1"/>
    </source>
</evidence>